<feature type="compositionally biased region" description="Basic and acidic residues" evidence="1">
    <location>
        <begin position="223"/>
        <end position="239"/>
    </location>
</feature>
<organism evidence="2 3">
    <name type="scientific">Mytilus edulis</name>
    <name type="common">Blue mussel</name>
    <dbReference type="NCBI Taxonomy" id="6550"/>
    <lineage>
        <taxon>Eukaryota</taxon>
        <taxon>Metazoa</taxon>
        <taxon>Spiralia</taxon>
        <taxon>Lophotrochozoa</taxon>
        <taxon>Mollusca</taxon>
        <taxon>Bivalvia</taxon>
        <taxon>Autobranchia</taxon>
        <taxon>Pteriomorphia</taxon>
        <taxon>Mytilida</taxon>
        <taxon>Mytiloidea</taxon>
        <taxon>Mytilidae</taxon>
        <taxon>Mytilinae</taxon>
        <taxon>Mytilus</taxon>
    </lineage>
</organism>
<sequence length="422" mass="48475">MRDKYHSLGMWAEYRFWRNRTKHIIDTSKQKYYNDMIKDSKDSKTLWKCIHSLNPSNPSKPHELITTGDHKTTDHKEIANTFNNYFTSCVEKLRHSRAPINSNFDTLTNYVQMKFLKKRHNKFIIPPVKVSELFAEITKLDVKTSSGTDNIGPKILKLSAPFIASSLTYIFNRMIDTGIYPSVLKNAKVAPIFKSDRQDPMKSQMAGQSGTPDIESALLKNKNKSEIEQTSQLKDRQDPMKSQMAGQSGTPDIESALLKNKNKSEIEQTSQLKDRQDPEKDQTVGQSVTPIIETALFKNKNKSEIEQTSQLKGSWFYKLVYNCDGNMVNIDSCESNRICSNNGKWLLDIISKGQNEISRYMNSLLALQEKEFEILLMFSTLFKKNLIGPEDWLLPAVQHQHNMACYMILAYLTGTEKEKKKM</sequence>
<dbReference type="PANTHER" id="PTHR47510">
    <property type="entry name" value="REVERSE TRANSCRIPTASE DOMAIN-CONTAINING PROTEIN"/>
    <property type="match status" value="1"/>
</dbReference>
<feature type="region of interest" description="Disordered" evidence="1">
    <location>
        <begin position="263"/>
        <end position="286"/>
    </location>
</feature>
<reference evidence="2" key="1">
    <citation type="submission" date="2021-03" db="EMBL/GenBank/DDBJ databases">
        <authorList>
            <person name="Bekaert M."/>
        </authorList>
    </citation>
    <scope>NUCLEOTIDE SEQUENCE</scope>
</reference>
<dbReference type="AlphaFoldDB" id="A0A8S3STM1"/>
<evidence type="ECO:0000256" key="1">
    <source>
        <dbReference type="SAM" id="MobiDB-lite"/>
    </source>
</evidence>
<dbReference type="EMBL" id="CAJPWZ010001767">
    <property type="protein sequence ID" value="CAG2222874.1"/>
    <property type="molecule type" value="Genomic_DNA"/>
</dbReference>
<comment type="caution">
    <text evidence="2">The sequence shown here is derived from an EMBL/GenBank/DDBJ whole genome shotgun (WGS) entry which is preliminary data.</text>
</comment>
<feature type="compositionally biased region" description="Basic and acidic residues" evidence="1">
    <location>
        <begin position="263"/>
        <end position="282"/>
    </location>
</feature>
<evidence type="ECO:0000313" key="3">
    <source>
        <dbReference type="Proteomes" id="UP000683360"/>
    </source>
</evidence>
<dbReference type="PANTHER" id="PTHR47510:SF3">
    <property type="entry name" value="ENDO_EXONUCLEASE_PHOSPHATASE DOMAIN-CONTAINING PROTEIN"/>
    <property type="match status" value="1"/>
</dbReference>
<dbReference type="OrthoDB" id="426210at2759"/>
<accession>A0A8S3STM1</accession>
<keyword evidence="3" id="KW-1185">Reference proteome</keyword>
<gene>
    <name evidence="2" type="ORF">MEDL_36044</name>
</gene>
<protein>
    <submittedName>
        <fullName evidence="2">Uncharacterized protein</fullName>
    </submittedName>
</protein>
<name>A0A8S3STM1_MYTED</name>
<feature type="region of interest" description="Disordered" evidence="1">
    <location>
        <begin position="221"/>
        <end position="251"/>
    </location>
</feature>
<evidence type="ECO:0000313" key="2">
    <source>
        <dbReference type="EMBL" id="CAG2222874.1"/>
    </source>
</evidence>
<dbReference type="Proteomes" id="UP000683360">
    <property type="component" value="Unassembled WGS sequence"/>
</dbReference>
<proteinExistence type="predicted"/>